<dbReference type="PANTHER" id="PTHR43155">
    <property type="entry name" value="CYCLIC DI-GMP PHOSPHODIESTERASE PA4108-RELATED"/>
    <property type="match status" value="1"/>
</dbReference>
<gene>
    <name evidence="3" type="ORF">E6K73_04925</name>
</gene>
<sequence>MSEAPFRTDGGAPLAEGEPAPNLGPQLLVRLSALIRTARTHDVSNQAFQRQLQDCLAIVLQILEEESEVALAAVADYFYLNGVRIKAMPSLLPVYHALMAEFERRSLGAIRFHEGVGGAERERFFQLFMAAEDPGLAERLGEAAQEASIEHIVPIPASEIREEEIVRELDDKKEPEPSSERGRAKRVFWRAVLGTKKILVRANQTGRPDLRHAKRLVQPVVDSIMRHEYSIVGLTALKDHDEYTYAHCVNVSILAVSMGHVLGLSRQSLADLGVAALMHDLGKMAVPAEVLRKPARLTPEEWDLMRRHPLEGVKMMVRMPGLSWLAVDSMRACLEHHMNYDRTGYPEVGEGWGQAAMSRIVALADCFDAMTAHRAYHKRPFTPFEGLQHLLGPSRVQFDPAVLWALVCTVGLYPPGTVMMTSSGHIIVSTSPNPDDLARPKSRVMVLPDGKVQPGDGGAVWDPMPPDEHVTRVLRPEEQEVSATEYLAA</sequence>
<dbReference type="EMBL" id="VBOT01000054">
    <property type="protein sequence ID" value="TMQ51763.1"/>
    <property type="molecule type" value="Genomic_DNA"/>
</dbReference>
<evidence type="ECO:0000259" key="2">
    <source>
        <dbReference type="PROSITE" id="PS51832"/>
    </source>
</evidence>
<dbReference type="InterPro" id="IPR037522">
    <property type="entry name" value="HD_GYP_dom"/>
</dbReference>
<evidence type="ECO:0000256" key="1">
    <source>
        <dbReference type="SAM" id="MobiDB-lite"/>
    </source>
</evidence>
<name>A0A538SK70_UNCEI</name>
<dbReference type="AlphaFoldDB" id="A0A538SK70"/>
<dbReference type="Pfam" id="PF13487">
    <property type="entry name" value="HD_5"/>
    <property type="match status" value="1"/>
</dbReference>
<dbReference type="PANTHER" id="PTHR43155:SF2">
    <property type="entry name" value="CYCLIC DI-GMP PHOSPHODIESTERASE PA4108"/>
    <property type="match status" value="1"/>
</dbReference>
<proteinExistence type="predicted"/>
<dbReference type="Proteomes" id="UP000320184">
    <property type="component" value="Unassembled WGS sequence"/>
</dbReference>
<evidence type="ECO:0000313" key="3">
    <source>
        <dbReference type="EMBL" id="TMQ51763.1"/>
    </source>
</evidence>
<accession>A0A538SK70</accession>
<comment type="caution">
    <text evidence="3">The sequence shown here is derived from an EMBL/GenBank/DDBJ whole genome shotgun (WGS) entry which is preliminary data.</text>
</comment>
<evidence type="ECO:0000313" key="4">
    <source>
        <dbReference type="Proteomes" id="UP000320184"/>
    </source>
</evidence>
<organism evidence="3 4">
    <name type="scientific">Eiseniibacteriota bacterium</name>
    <dbReference type="NCBI Taxonomy" id="2212470"/>
    <lineage>
        <taxon>Bacteria</taxon>
        <taxon>Candidatus Eiseniibacteriota</taxon>
    </lineage>
</organism>
<reference evidence="3 4" key="1">
    <citation type="journal article" date="2019" name="Nat. Microbiol.">
        <title>Mediterranean grassland soil C-N compound turnover is dependent on rainfall and depth, and is mediated by genomically divergent microorganisms.</title>
        <authorList>
            <person name="Diamond S."/>
            <person name="Andeer P.F."/>
            <person name="Li Z."/>
            <person name="Crits-Christoph A."/>
            <person name="Burstein D."/>
            <person name="Anantharaman K."/>
            <person name="Lane K.R."/>
            <person name="Thomas B.C."/>
            <person name="Pan C."/>
            <person name="Northen T.R."/>
            <person name="Banfield J.F."/>
        </authorList>
    </citation>
    <scope>NUCLEOTIDE SEQUENCE [LARGE SCALE GENOMIC DNA]</scope>
    <source>
        <strain evidence="3">WS_3</strain>
    </source>
</reference>
<dbReference type="Gene3D" id="1.10.3210.10">
    <property type="entry name" value="Hypothetical protein af1432"/>
    <property type="match status" value="1"/>
</dbReference>
<dbReference type="PROSITE" id="PS51832">
    <property type="entry name" value="HD_GYP"/>
    <property type="match status" value="1"/>
</dbReference>
<feature type="region of interest" description="Disordered" evidence="1">
    <location>
        <begin position="1"/>
        <end position="21"/>
    </location>
</feature>
<dbReference type="SMART" id="SM00471">
    <property type="entry name" value="HDc"/>
    <property type="match status" value="1"/>
</dbReference>
<dbReference type="InterPro" id="IPR003607">
    <property type="entry name" value="HD/PDEase_dom"/>
</dbReference>
<protein>
    <submittedName>
        <fullName evidence="3">HD domain-containing protein</fullName>
    </submittedName>
</protein>
<feature type="domain" description="HD-GYP" evidence="2">
    <location>
        <begin position="222"/>
        <end position="422"/>
    </location>
</feature>
<dbReference type="SUPFAM" id="SSF109604">
    <property type="entry name" value="HD-domain/PDEase-like"/>
    <property type="match status" value="1"/>
</dbReference>
<dbReference type="CDD" id="cd00077">
    <property type="entry name" value="HDc"/>
    <property type="match status" value="1"/>
</dbReference>